<keyword evidence="1" id="KW-1133">Transmembrane helix</keyword>
<keyword evidence="3" id="KW-1185">Reference proteome</keyword>
<comment type="caution">
    <text evidence="2">The sequence shown here is derived from an EMBL/GenBank/DDBJ whole genome shotgun (WGS) entry which is preliminary data.</text>
</comment>
<evidence type="ECO:0000256" key="1">
    <source>
        <dbReference type="SAM" id="Phobius"/>
    </source>
</evidence>
<organism evidence="2 3">
    <name type="scientific">Streptomyces kaniharaensis</name>
    <dbReference type="NCBI Taxonomy" id="212423"/>
    <lineage>
        <taxon>Bacteria</taxon>
        <taxon>Bacillati</taxon>
        <taxon>Actinomycetota</taxon>
        <taxon>Actinomycetes</taxon>
        <taxon>Kitasatosporales</taxon>
        <taxon>Streptomycetaceae</taxon>
        <taxon>Streptomyces</taxon>
    </lineage>
</organism>
<dbReference type="AlphaFoldDB" id="A0A6N7KUD3"/>
<feature type="transmembrane region" description="Helical" evidence="1">
    <location>
        <begin position="26"/>
        <end position="46"/>
    </location>
</feature>
<dbReference type="Pfam" id="PF13398">
    <property type="entry name" value="Peptidase_M50B"/>
    <property type="match status" value="1"/>
</dbReference>
<name>A0A6N7KUD3_9ACTN</name>
<sequence length="243" mass="25557">MSANPTGQNLGELWDRVAGTQPAPPGWLVLATGAAALLAVLARPLWHVTRNAVTIAHEGGHGLAALATGRKLAGIRLHSDTSGLTLSYGRPTGPGMVLTAAAGYTAPALLGLGCAALLAADRITLLLWLAIALLLALLIRVRNAFGLFTVLVAGAAFFLVSWFGSAEVQAGFAYLGCWFLLFGAVRPVLELQHQRRTGWARDSDADQLARLTHIPGLAWVTVFLLIALACLAMGASWLLQPLQ</sequence>
<feature type="transmembrane region" description="Helical" evidence="1">
    <location>
        <begin position="217"/>
        <end position="239"/>
    </location>
</feature>
<gene>
    <name evidence="2" type="ORF">F7Q99_17085</name>
</gene>
<dbReference type="RefSeq" id="WP_153462503.1">
    <property type="nucleotide sequence ID" value="NZ_WBOF01000001.1"/>
</dbReference>
<protein>
    <submittedName>
        <fullName evidence="2">M50 family metallopeptidase</fullName>
    </submittedName>
</protein>
<dbReference type="EMBL" id="WBOF01000001">
    <property type="protein sequence ID" value="MQS13938.1"/>
    <property type="molecule type" value="Genomic_DNA"/>
</dbReference>
<feature type="transmembrane region" description="Helical" evidence="1">
    <location>
        <begin position="96"/>
        <end position="119"/>
    </location>
</feature>
<feature type="transmembrane region" description="Helical" evidence="1">
    <location>
        <begin position="171"/>
        <end position="189"/>
    </location>
</feature>
<proteinExistence type="predicted"/>
<feature type="transmembrane region" description="Helical" evidence="1">
    <location>
        <begin position="125"/>
        <end position="141"/>
    </location>
</feature>
<evidence type="ECO:0000313" key="3">
    <source>
        <dbReference type="Proteomes" id="UP000450000"/>
    </source>
</evidence>
<dbReference type="OrthoDB" id="5184455at2"/>
<feature type="transmembrane region" description="Helical" evidence="1">
    <location>
        <begin position="148"/>
        <end position="165"/>
    </location>
</feature>
<keyword evidence="1" id="KW-0472">Membrane</keyword>
<accession>A0A6N7KUD3</accession>
<evidence type="ECO:0000313" key="2">
    <source>
        <dbReference type="EMBL" id="MQS13938.1"/>
    </source>
</evidence>
<keyword evidence="1" id="KW-0812">Transmembrane</keyword>
<reference evidence="2 3" key="1">
    <citation type="submission" date="2019-09" db="EMBL/GenBank/DDBJ databases">
        <title>Genome Sequences of Streptomyces kaniharaensis ATCC 21070.</title>
        <authorList>
            <person name="Zhu W."/>
            <person name="De Crecy-Lagard V."/>
            <person name="Richards N.G."/>
        </authorList>
    </citation>
    <scope>NUCLEOTIDE SEQUENCE [LARGE SCALE GENOMIC DNA]</scope>
    <source>
        <strain evidence="2 3">SF-557</strain>
    </source>
</reference>
<dbReference type="InterPro" id="IPR049500">
    <property type="entry name" value="Peptidase_M50B-like"/>
</dbReference>
<dbReference type="Proteomes" id="UP000450000">
    <property type="component" value="Unassembled WGS sequence"/>
</dbReference>